<dbReference type="InterPro" id="IPR000529">
    <property type="entry name" value="Ribosomal_bS6"/>
</dbReference>
<dbReference type="SUPFAM" id="SSF54995">
    <property type="entry name" value="Ribosomal protein S6"/>
    <property type="match status" value="1"/>
</dbReference>
<name>A0A1F6ED67_9BACT</name>
<dbReference type="GO" id="GO:0003735">
    <property type="term" value="F:structural constituent of ribosome"/>
    <property type="evidence" value="ECO:0007669"/>
    <property type="project" value="InterPro"/>
</dbReference>
<evidence type="ECO:0000313" key="5">
    <source>
        <dbReference type="Proteomes" id="UP000179115"/>
    </source>
</evidence>
<dbReference type="InterPro" id="IPR035980">
    <property type="entry name" value="Ribosomal_bS6_sf"/>
</dbReference>
<accession>A0A1F6ED67</accession>
<comment type="caution">
    <text evidence="4">The sequence shown here is derived from an EMBL/GenBank/DDBJ whole genome shotgun (WGS) entry which is preliminary data.</text>
</comment>
<dbReference type="STRING" id="1798508.A3A35_00280"/>
<dbReference type="InterPro" id="IPR014717">
    <property type="entry name" value="Transl_elong_EF1B/ribsomal_bS6"/>
</dbReference>
<proteinExistence type="inferred from homology"/>
<evidence type="ECO:0000313" key="4">
    <source>
        <dbReference type="EMBL" id="OGG71599.1"/>
    </source>
</evidence>
<dbReference type="Pfam" id="PF01250">
    <property type="entry name" value="Ribosomal_S6"/>
    <property type="match status" value="1"/>
</dbReference>
<dbReference type="AlphaFoldDB" id="A0A1F6ED67"/>
<sequence length="163" mass="18345">MAKEKAVKEEGGEPRVYELGFLLLPTILEGDIAMNVARLKEGFEKEGGVFISEEFPKKVGLAYSIVKEAEGKRVPFTSAYFGSVKYELSPETVSSLYSALEKESALLRFLLIETVRESAIPMRRPVFARPDSIRTLEKHPAKAEKTVMSEEEIDRTIEELMVE</sequence>
<comment type="similarity">
    <text evidence="1">Belongs to the bacterial ribosomal protein bS6 family.</text>
</comment>
<dbReference type="GO" id="GO:0006412">
    <property type="term" value="P:translation"/>
    <property type="evidence" value="ECO:0007669"/>
    <property type="project" value="InterPro"/>
</dbReference>
<reference evidence="4 5" key="1">
    <citation type="journal article" date="2016" name="Nat. Commun.">
        <title>Thousands of microbial genomes shed light on interconnected biogeochemical processes in an aquifer system.</title>
        <authorList>
            <person name="Anantharaman K."/>
            <person name="Brown C.T."/>
            <person name="Hug L.A."/>
            <person name="Sharon I."/>
            <person name="Castelle C.J."/>
            <person name="Probst A.J."/>
            <person name="Thomas B.C."/>
            <person name="Singh A."/>
            <person name="Wilkins M.J."/>
            <person name="Karaoz U."/>
            <person name="Brodie E.L."/>
            <person name="Williams K.H."/>
            <person name="Hubbard S.S."/>
            <person name="Banfield J.F."/>
        </authorList>
    </citation>
    <scope>NUCLEOTIDE SEQUENCE [LARGE SCALE GENOMIC DNA]</scope>
</reference>
<organism evidence="4 5">
    <name type="scientific">Candidatus Kaiserbacteria bacterium RIFCSPLOWO2_01_FULL_51_21</name>
    <dbReference type="NCBI Taxonomy" id="1798508"/>
    <lineage>
        <taxon>Bacteria</taxon>
        <taxon>Candidatus Kaiseribacteriota</taxon>
    </lineage>
</organism>
<dbReference type="Gene3D" id="3.30.70.60">
    <property type="match status" value="1"/>
</dbReference>
<evidence type="ECO:0000256" key="3">
    <source>
        <dbReference type="ARBA" id="ARBA00035520"/>
    </source>
</evidence>
<dbReference type="GO" id="GO:0005840">
    <property type="term" value="C:ribosome"/>
    <property type="evidence" value="ECO:0007669"/>
    <property type="project" value="InterPro"/>
</dbReference>
<protein>
    <recommendedName>
        <fullName evidence="2">Small ribosomal subunit protein bS6</fullName>
    </recommendedName>
    <alternativeName>
        <fullName evidence="3">30S ribosomal protein S6</fullName>
    </alternativeName>
</protein>
<dbReference type="Proteomes" id="UP000179115">
    <property type="component" value="Unassembled WGS sequence"/>
</dbReference>
<evidence type="ECO:0000256" key="1">
    <source>
        <dbReference type="ARBA" id="ARBA00009512"/>
    </source>
</evidence>
<dbReference type="EMBL" id="MFLV01000011">
    <property type="protein sequence ID" value="OGG71599.1"/>
    <property type="molecule type" value="Genomic_DNA"/>
</dbReference>
<dbReference type="GO" id="GO:0019843">
    <property type="term" value="F:rRNA binding"/>
    <property type="evidence" value="ECO:0007669"/>
    <property type="project" value="InterPro"/>
</dbReference>
<evidence type="ECO:0000256" key="2">
    <source>
        <dbReference type="ARBA" id="ARBA00035294"/>
    </source>
</evidence>
<gene>
    <name evidence="4" type="ORF">A3A35_00280</name>
</gene>